<dbReference type="Pfam" id="PF01346">
    <property type="entry name" value="FKBP_N"/>
    <property type="match status" value="1"/>
</dbReference>
<dbReference type="PROSITE" id="PS50059">
    <property type="entry name" value="FKBP_PPIASE"/>
    <property type="match status" value="1"/>
</dbReference>
<dbReference type="InterPro" id="IPR000774">
    <property type="entry name" value="PPIase_FKBP_N"/>
</dbReference>
<evidence type="ECO:0000256" key="4">
    <source>
        <dbReference type="ARBA" id="ARBA00023235"/>
    </source>
</evidence>
<dbReference type="Pfam" id="PF00254">
    <property type="entry name" value="FKBP_C"/>
    <property type="match status" value="1"/>
</dbReference>
<dbReference type="GO" id="GO:0006457">
    <property type="term" value="P:protein folding"/>
    <property type="evidence" value="ECO:0007669"/>
    <property type="project" value="InterPro"/>
</dbReference>
<sequence>KNFIIGAIAFLFVFSACKQKDYSNFELKTELDTVTYLIATDFATQLHKGGGMDSISEGALLKAFSDAFNEKEIVFERNEINQILEKFFSENEIRKVEKKFIDNKIAGEKFLEENKTKEGVITLPSGLQYEILREGTGAKPELNDIVSVHYKGSLVDGTVFESSYDRDLVIFGVDKVIPGWTEALQLMNVGSKWITYIPYQLAYGIEFRPNSPITPYSTLIFEIELISIESVEEEKE</sequence>
<comment type="caution">
    <text evidence="6">The sequence shown here is derived from an EMBL/GenBank/DDBJ whole genome shotgun (WGS) entry which is preliminary data.</text>
</comment>
<feature type="non-terminal residue" evidence="6">
    <location>
        <position position="1"/>
    </location>
</feature>
<dbReference type="AlphaFoldDB" id="X1H4C2"/>
<name>X1H4C2_9ZZZZ</name>
<dbReference type="PANTHER" id="PTHR43811:SF19">
    <property type="entry name" value="39 KDA FK506-BINDING NUCLEAR PROTEIN"/>
    <property type="match status" value="1"/>
</dbReference>
<dbReference type="EMBL" id="BARU01023026">
    <property type="protein sequence ID" value="GAH48704.1"/>
    <property type="molecule type" value="Genomic_DNA"/>
</dbReference>
<dbReference type="EC" id="5.2.1.8" evidence="2"/>
<evidence type="ECO:0000313" key="6">
    <source>
        <dbReference type="EMBL" id="GAH48704.1"/>
    </source>
</evidence>
<protein>
    <recommendedName>
        <fullName evidence="2">peptidylprolyl isomerase</fullName>
        <ecNumber evidence="2">5.2.1.8</ecNumber>
    </recommendedName>
</protein>
<dbReference type="Gene3D" id="3.10.50.40">
    <property type="match status" value="1"/>
</dbReference>
<dbReference type="GO" id="GO:0003755">
    <property type="term" value="F:peptidyl-prolyl cis-trans isomerase activity"/>
    <property type="evidence" value="ECO:0007669"/>
    <property type="project" value="UniProtKB-KW"/>
</dbReference>
<comment type="catalytic activity">
    <reaction evidence="1">
        <text>[protein]-peptidylproline (omega=180) = [protein]-peptidylproline (omega=0)</text>
        <dbReference type="Rhea" id="RHEA:16237"/>
        <dbReference type="Rhea" id="RHEA-COMP:10747"/>
        <dbReference type="Rhea" id="RHEA-COMP:10748"/>
        <dbReference type="ChEBI" id="CHEBI:83833"/>
        <dbReference type="ChEBI" id="CHEBI:83834"/>
        <dbReference type="EC" id="5.2.1.8"/>
    </reaction>
</comment>
<evidence type="ECO:0000256" key="1">
    <source>
        <dbReference type="ARBA" id="ARBA00000971"/>
    </source>
</evidence>
<proteinExistence type="predicted"/>
<keyword evidence="4" id="KW-0413">Isomerase</keyword>
<reference evidence="6" key="1">
    <citation type="journal article" date="2014" name="Front. Microbiol.">
        <title>High frequency of phylogenetically diverse reductive dehalogenase-homologous genes in deep subseafloor sedimentary metagenomes.</title>
        <authorList>
            <person name="Kawai M."/>
            <person name="Futagami T."/>
            <person name="Toyoda A."/>
            <person name="Takaki Y."/>
            <person name="Nishi S."/>
            <person name="Hori S."/>
            <person name="Arai W."/>
            <person name="Tsubouchi T."/>
            <person name="Morono Y."/>
            <person name="Uchiyama I."/>
            <person name="Ito T."/>
            <person name="Fujiyama A."/>
            <person name="Inagaki F."/>
            <person name="Takami H."/>
        </authorList>
    </citation>
    <scope>NUCLEOTIDE SEQUENCE</scope>
    <source>
        <strain evidence="6">Expedition CK06-06</strain>
    </source>
</reference>
<feature type="domain" description="PPIase FKBP-type" evidence="5">
    <location>
        <begin position="143"/>
        <end position="229"/>
    </location>
</feature>
<accession>X1H4C2</accession>
<evidence type="ECO:0000259" key="5">
    <source>
        <dbReference type="PROSITE" id="PS50059"/>
    </source>
</evidence>
<dbReference type="Gene3D" id="1.10.287.460">
    <property type="entry name" value="Peptidyl-prolyl cis-trans isomerase, FKBP-type, N-terminal domain"/>
    <property type="match status" value="1"/>
</dbReference>
<dbReference type="InterPro" id="IPR001179">
    <property type="entry name" value="PPIase_FKBP_dom"/>
</dbReference>
<organism evidence="6">
    <name type="scientific">marine sediment metagenome</name>
    <dbReference type="NCBI Taxonomy" id="412755"/>
    <lineage>
        <taxon>unclassified sequences</taxon>
        <taxon>metagenomes</taxon>
        <taxon>ecological metagenomes</taxon>
    </lineage>
</organism>
<dbReference type="PANTHER" id="PTHR43811">
    <property type="entry name" value="FKBP-TYPE PEPTIDYL-PROLYL CIS-TRANS ISOMERASE FKPA"/>
    <property type="match status" value="1"/>
</dbReference>
<gene>
    <name evidence="6" type="ORF">S03H2_37410</name>
</gene>
<dbReference type="InterPro" id="IPR046357">
    <property type="entry name" value="PPIase_dom_sf"/>
</dbReference>
<keyword evidence="3" id="KW-0697">Rotamase</keyword>
<evidence type="ECO:0000256" key="3">
    <source>
        <dbReference type="ARBA" id="ARBA00023110"/>
    </source>
</evidence>
<evidence type="ECO:0000256" key="2">
    <source>
        <dbReference type="ARBA" id="ARBA00013194"/>
    </source>
</evidence>
<dbReference type="InterPro" id="IPR036944">
    <property type="entry name" value="PPIase_FKBP_N_sf"/>
</dbReference>
<dbReference type="SUPFAM" id="SSF54534">
    <property type="entry name" value="FKBP-like"/>
    <property type="match status" value="1"/>
</dbReference>